<reference evidence="1 2" key="1">
    <citation type="submission" date="2020-09" db="EMBL/GenBank/DDBJ databases">
        <title>De no assembly of potato wild relative species, Solanum commersonii.</title>
        <authorList>
            <person name="Cho K."/>
        </authorList>
    </citation>
    <scope>NUCLEOTIDE SEQUENCE [LARGE SCALE GENOMIC DNA]</scope>
    <source>
        <strain evidence="1">LZ3.2</strain>
        <tissue evidence="1">Leaf</tissue>
    </source>
</reference>
<gene>
    <name evidence="1" type="ORF">H5410_061216</name>
</gene>
<accession>A0A9J5W7D9</accession>
<sequence>MNILSMVYCFAGSCLPSIATAKAKVVGAFGAIMTASVVIQLKENGDNRITEELLILARPPDP</sequence>
<dbReference type="Proteomes" id="UP000824120">
    <property type="component" value="Chromosome 12"/>
</dbReference>
<protein>
    <submittedName>
        <fullName evidence="1">Uncharacterized protein</fullName>
    </submittedName>
</protein>
<keyword evidence="2" id="KW-1185">Reference proteome</keyword>
<evidence type="ECO:0000313" key="1">
    <source>
        <dbReference type="EMBL" id="KAG5571450.1"/>
    </source>
</evidence>
<dbReference type="EMBL" id="JACXVP010000012">
    <property type="protein sequence ID" value="KAG5571450.1"/>
    <property type="molecule type" value="Genomic_DNA"/>
</dbReference>
<evidence type="ECO:0000313" key="2">
    <source>
        <dbReference type="Proteomes" id="UP000824120"/>
    </source>
</evidence>
<organism evidence="1 2">
    <name type="scientific">Solanum commersonii</name>
    <name type="common">Commerson's wild potato</name>
    <name type="synonym">Commerson's nightshade</name>
    <dbReference type="NCBI Taxonomy" id="4109"/>
    <lineage>
        <taxon>Eukaryota</taxon>
        <taxon>Viridiplantae</taxon>
        <taxon>Streptophyta</taxon>
        <taxon>Embryophyta</taxon>
        <taxon>Tracheophyta</taxon>
        <taxon>Spermatophyta</taxon>
        <taxon>Magnoliopsida</taxon>
        <taxon>eudicotyledons</taxon>
        <taxon>Gunneridae</taxon>
        <taxon>Pentapetalae</taxon>
        <taxon>asterids</taxon>
        <taxon>lamiids</taxon>
        <taxon>Solanales</taxon>
        <taxon>Solanaceae</taxon>
        <taxon>Solanoideae</taxon>
        <taxon>Solaneae</taxon>
        <taxon>Solanum</taxon>
    </lineage>
</organism>
<dbReference type="AlphaFoldDB" id="A0A9J5W7D9"/>
<comment type="caution">
    <text evidence="1">The sequence shown here is derived from an EMBL/GenBank/DDBJ whole genome shotgun (WGS) entry which is preliminary data.</text>
</comment>
<proteinExistence type="predicted"/>
<name>A0A9J5W7D9_SOLCO</name>